<proteinExistence type="predicted"/>
<name>A0A135V1S1_9PEZI</name>
<gene>
    <name evidence="1" type="ORF">CSAL01_10306</name>
</gene>
<dbReference type="InterPro" id="IPR008948">
    <property type="entry name" value="L-Aspartase-like"/>
</dbReference>
<sequence>MEKVSFSMQLLGKLMFAQCTQLLNAKLNDCLPPSLAVDNPSKSFTTKGLDITMAAYMSELAHLSHPVSAHIGSAEMNNQSVNSLALITARNTLEALDLQCLHLEFLQRRKTRDAGSCSELQYVRKTLGVPIHRGLQDYRPTLGTNETPGEPGKEDYWHLDQRNLRRFAQWVDARLGDVYRVVRAAADLIIVDLKRFVCSKRLKTDATTGILQHMATKVDGGSATNLVGASLKFKTRPFLLTARPPAGRPRQPALVQ</sequence>
<evidence type="ECO:0000313" key="2">
    <source>
        <dbReference type="Proteomes" id="UP000070121"/>
    </source>
</evidence>
<dbReference type="OrthoDB" id="10051290at2759"/>
<keyword evidence="2" id="KW-1185">Reference proteome</keyword>
<dbReference type="Gene3D" id="1.20.200.10">
    <property type="entry name" value="Fumarase/aspartase (Central domain)"/>
    <property type="match status" value="1"/>
</dbReference>
<keyword evidence="1" id="KW-0456">Lyase</keyword>
<accession>A0A135V1S1</accession>
<dbReference type="PANTHER" id="PTHR10362">
    <property type="entry name" value="HISTIDINE AMMONIA-LYASE"/>
    <property type="match status" value="1"/>
</dbReference>
<comment type="caution">
    <text evidence="1">The sequence shown here is derived from an EMBL/GenBank/DDBJ whole genome shotgun (WGS) entry which is preliminary data.</text>
</comment>
<protein>
    <submittedName>
        <fullName evidence="1">Phenylalanine ammonia-lyase</fullName>
    </submittedName>
</protein>
<dbReference type="Proteomes" id="UP000070121">
    <property type="component" value="Unassembled WGS sequence"/>
</dbReference>
<dbReference type="SUPFAM" id="SSF48557">
    <property type="entry name" value="L-aspartase-like"/>
    <property type="match status" value="1"/>
</dbReference>
<dbReference type="STRING" id="1209931.A0A135V1S1"/>
<dbReference type="Pfam" id="PF00221">
    <property type="entry name" value="Lyase_aromatic"/>
    <property type="match status" value="1"/>
</dbReference>
<dbReference type="GO" id="GO:0016829">
    <property type="term" value="F:lyase activity"/>
    <property type="evidence" value="ECO:0007669"/>
    <property type="project" value="UniProtKB-KW"/>
</dbReference>
<organism evidence="1 2">
    <name type="scientific">Colletotrichum salicis</name>
    <dbReference type="NCBI Taxonomy" id="1209931"/>
    <lineage>
        <taxon>Eukaryota</taxon>
        <taxon>Fungi</taxon>
        <taxon>Dikarya</taxon>
        <taxon>Ascomycota</taxon>
        <taxon>Pezizomycotina</taxon>
        <taxon>Sordariomycetes</taxon>
        <taxon>Hypocreomycetidae</taxon>
        <taxon>Glomerellales</taxon>
        <taxon>Glomerellaceae</taxon>
        <taxon>Colletotrichum</taxon>
        <taxon>Colletotrichum acutatum species complex</taxon>
    </lineage>
</organism>
<dbReference type="InterPro" id="IPR001106">
    <property type="entry name" value="Aromatic_Lyase"/>
</dbReference>
<dbReference type="AlphaFoldDB" id="A0A135V1S1"/>
<evidence type="ECO:0000313" key="1">
    <source>
        <dbReference type="EMBL" id="KXH66590.1"/>
    </source>
</evidence>
<dbReference type="EMBL" id="JFFI01000638">
    <property type="protein sequence ID" value="KXH66590.1"/>
    <property type="molecule type" value="Genomic_DNA"/>
</dbReference>
<reference evidence="1 2" key="1">
    <citation type="submission" date="2014-02" db="EMBL/GenBank/DDBJ databases">
        <title>The genome sequence of Colletotrichum salicis CBS 607.94.</title>
        <authorList>
            <person name="Baroncelli R."/>
            <person name="Thon M.R."/>
        </authorList>
    </citation>
    <scope>NUCLEOTIDE SEQUENCE [LARGE SCALE GENOMIC DNA]</scope>
    <source>
        <strain evidence="1 2">CBS 607.94</strain>
    </source>
</reference>